<reference evidence="1 2" key="1">
    <citation type="journal article" date="2012" name="Nat. Biotechnol.">
        <title>Draft genome sequence of pigeonpea (Cajanus cajan), an orphan legume crop of resource-poor farmers.</title>
        <authorList>
            <person name="Varshney R.K."/>
            <person name="Chen W."/>
            <person name="Li Y."/>
            <person name="Bharti A.K."/>
            <person name="Saxena R.K."/>
            <person name="Schlueter J.A."/>
            <person name="Donoghue M.T."/>
            <person name="Azam S."/>
            <person name="Fan G."/>
            <person name="Whaley A.M."/>
            <person name="Farmer A.D."/>
            <person name="Sheridan J."/>
            <person name="Iwata A."/>
            <person name="Tuteja R."/>
            <person name="Penmetsa R.V."/>
            <person name="Wu W."/>
            <person name="Upadhyaya H.D."/>
            <person name="Yang S.P."/>
            <person name="Shah T."/>
            <person name="Saxena K.B."/>
            <person name="Michael T."/>
            <person name="McCombie W.R."/>
            <person name="Yang B."/>
            <person name="Zhang G."/>
            <person name="Yang H."/>
            <person name="Wang J."/>
            <person name="Spillane C."/>
            <person name="Cook D.R."/>
            <person name="May G.D."/>
            <person name="Xu X."/>
            <person name="Jackson S.A."/>
        </authorList>
    </citation>
    <scope>NUCLEOTIDE SEQUENCE [LARGE SCALE GENOMIC DNA]</scope>
    <source>
        <strain evidence="2">cv. Asha</strain>
    </source>
</reference>
<protein>
    <recommendedName>
        <fullName evidence="3">Reverse transcriptase zinc-binding domain-containing protein</fullName>
    </recommendedName>
</protein>
<evidence type="ECO:0000313" key="2">
    <source>
        <dbReference type="Proteomes" id="UP000075243"/>
    </source>
</evidence>
<organism evidence="1 2">
    <name type="scientific">Cajanus cajan</name>
    <name type="common">Pigeon pea</name>
    <name type="synonym">Cajanus indicus</name>
    <dbReference type="NCBI Taxonomy" id="3821"/>
    <lineage>
        <taxon>Eukaryota</taxon>
        <taxon>Viridiplantae</taxon>
        <taxon>Streptophyta</taxon>
        <taxon>Embryophyta</taxon>
        <taxon>Tracheophyta</taxon>
        <taxon>Spermatophyta</taxon>
        <taxon>Magnoliopsida</taxon>
        <taxon>eudicotyledons</taxon>
        <taxon>Gunneridae</taxon>
        <taxon>Pentapetalae</taxon>
        <taxon>rosids</taxon>
        <taxon>fabids</taxon>
        <taxon>Fabales</taxon>
        <taxon>Fabaceae</taxon>
        <taxon>Papilionoideae</taxon>
        <taxon>50 kb inversion clade</taxon>
        <taxon>NPAAA clade</taxon>
        <taxon>indigoferoid/millettioid clade</taxon>
        <taxon>Phaseoleae</taxon>
        <taxon>Cajanus</taxon>
    </lineage>
</organism>
<keyword evidence="2" id="KW-1185">Reference proteome</keyword>
<dbReference type="AlphaFoldDB" id="A0A151U473"/>
<dbReference type="Gramene" id="C.cajan_06583.t">
    <property type="protein sequence ID" value="C.cajan_06583.t.cds1"/>
    <property type="gene ID" value="C.cajan_06583"/>
</dbReference>
<proteinExistence type="predicted"/>
<sequence length="124" mass="14525">MLDRLATEENLTMENIMVNEGDLSCPFYERQDESLNHVLFVCNIIAGIWDSLFSMLGIQFVSLAYAKANFLQHIMSGRISTTNIKWRFIWCSLVWIIWNKSNKCVFQNKCVNLEEITRDTLFAY</sequence>
<evidence type="ECO:0008006" key="3">
    <source>
        <dbReference type="Google" id="ProtNLM"/>
    </source>
</evidence>
<gene>
    <name evidence="1" type="ORF">KK1_006771</name>
</gene>
<name>A0A151U473_CAJCA</name>
<dbReference type="Proteomes" id="UP000075243">
    <property type="component" value="Chromosome 2"/>
</dbReference>
<evidence type="ECO:0000313" key="1">
    <source>
        <dbReference type="EMBL" id="KYP74103.1"/>
    </source>
</evidence>
<accession>A0A151U473</accession>
<dbReference type="EMBL" id="CM003604">
    <property type="protein sequence ID" value="KYP74103.1"/>
    <property type="molecule type" value="Genomic_DNA"/>
</dbReference>